<evidence type="ECO:0000256" key="1">
    <source>
        <dbReference type="SAM" id="SignalP"/>
    </source>
</evidence>
<feature type="signal peptide" evidence="1">
    <location>
        <begin position="1"/>
        <end position="36"/>
    </location>
</feature>
<dbReference type="AlphaFoldDB" id="A0A9Q2SQQ2"/>
<comment type="caution">
    <text evidence="2">The sequence shown here is derived from an EMBL/GenBank/DDBJ whole genome shotgun (WGS) entry which is preliminary data.</text>
</comment>
<dbReference type="RefSeq" id="WP_064059512.1">
    <property type="nucleotide sequence ID" value="NZ_AP024181.1"/>
</dbReference>
<dbReference type="GeneID" id="57580351"/>
<gene>
    <name evidence="2" type="ORF">GS882_16550</name>
    <name evidence="3" type="ORF">GS947_16910</name>
</gene>
<feature type="chain" id="PRO_5044465398" evidence="1">
    <location>
        <begin position="37"/>
        <end position="320"/>
    </location>
</feature>
<dbReference type="PANTHER" id="PTHR32015:SF1">
    <property type="entry name" value="LIPASE"/>
    <property type="match status" value="1"/>
</dbReference>
<dbReference type="Gene3D" id="3.40.50.1820">
    <property type="entry name" value="alpha/beta hydrolase"/>
    <property type="match status" value="1"/>
</dbReference>
<proteinExistence type="predicted"/>
<dbReference type="GO" id="GO:0016042">
    <property type="term" value="P:lipid catabolic process"/>
    <property type="evidence" value="ECO:0007669"/>
    <property type="project" value="InterPro"/>
</dbReference>
<dbReference type="Pfam" id="PF01674">
    <property type="entry name" value="Lipase_2"/>
    <property type="match status" value="1"/>
</dbReference>
<keyword evidence="1" id="KW-0732">Signal</keyword>
<evidence type="ECO:0000313" key="4">
    <source>
        <dbReference type="Proteomes" id="UP000603463"/>
    </source>
</evidence>
<sequence length="320" mass="33714">MTVTQQPRRWRTAIAAALTLVASVVTVGMSPAAASAREPYPVPYFLFVQDEFTNPGGSAAGSNDWSCKPTAEHPNPVVLVHGTAGNRLNNWTTFAPLLANEGYCVFAPTFGNYADQPYPISAIGGMLRAEDSAAQIGAFVDEVLAATGAERVDILGVSQGSVVPNYFVKYLGGAAKVDKYISLGPAWNGSALTGPDGGATLLALGTDDARGVLPFCQACVQFLPASQFIAKLHEGGLYAPEVTYTNIMTRYDEGIWPYTSGYVEGPNATNIVVQDGCSQDYSDHIALLASRVTAGHVLNALDPDHPRPVPCVFVAPFVGG</sequence>
<evidence type="ECO:0000313" key="3">
    <source>
        <dbReference type="EMBL" id="NKW43243.1"/>
    </source>
</evidence>
<dbReference type="GO" id="GO:0016298">
    <property type="term" value="F:lipase activity"/>
    <property type="evidence" value="ECO:0007669"/>
    <property type="project" value="TreeGrafter"/>
</dbReference>
<keyword evidence="2" id="KW-0378">Hydrolase</keyword>
<dbReference type="SUPFAM" id="SSF53474">
    <property type="entry name" value="alpha/beta-Hydrolases"/>
    <property type="match status" value="1"/>
</dbReference>
<accession>A0A9Q2SQQ2</accession>
<name>A0A9Q2SQQ2_RHOHA</name>
<protein>
    <submittedName>
        <fullName evidence="2">Alpha/beta fold hydrolase</fullName>
    </submittedName>
</protein>
<organism evidence="2 4">
    <name type="scientific">Rhodococcus hoagii</name>
    <name type="common">Corynebacterium equii</name>
    <dbReference type="NCBI Taxonomy" id="43767"/>
    <lineage>
        <taxon>Bacteria</taxon>
        <taxon>Bacillati</taxon>
        <taxon>Actinomycetota</taxon>
        <taxon>Actinomycetes</taxon>
        <taxon>Mycobacteriales</taxon>
        <taxon>Nocardiaceae</taxon>
        <taxon>Prescottella</taxon>
    </lineage>
</organism>
<dbReference type="PANTHER" id="PTHR32015">
    <property type="entry name" value="FASTING INDUCED LIPASE"/>
    <property type="match status" value="1"/>
</dbReference>
<dbReference type="InterPro" id="IPR029058">
    <property type="entry name" value="AB_hydrolase_fold"/>
</dbReference>
<evidence type="ECO:0000313" key="2">
    <source>
        <dbReference type="EMBL" id="NKT79720.1"/>
    </source>
</evidence>
<dbReference type="InterPro" id="IPR002918">
    <property type="entry name" value="Lipase_EstA/Esterase_EstB"/>
</dbReference>
<reference evidence="2" key="1">
    <citation type="journal article" date="2020" name="Environ. Microbiol.">
        <title>The novel and transferable erm(51) gene confers Macrolides, Lincosamides, and Streptogramins B (MLSB) resistance to clonal Rhodococcus equi in the environment.</title>
        <authorList>
            <person name="Huber L."/>
            <person name="Giguere S."/>
            <person name="Slovis N.M."/>
            <person name="Alvarez-Narvaez S."/>
            <person name="Hart K.A."/>
            <person name="Greiter M."/>
            <person name="Morris E.R.A."/>
            <person name="Cohen N.D."/>
        </authorList>
    </citation>
    <scope>NUCLEOTIDE SEQUENCE</scope>
    <source>
        <strain evidence="2">Lh_116_1</strain>
        <strain evidence="3">Lh_16_1</strain>
    </source>
</reference>
<dbReference type="EMBL" id="WVDC01000007">
    <property type="protein sequence ID" value="NKW43243.1"/>
    <property type="molecule type" value="Genomic_DNA"/>
</dbReference>
<dbReference type="Proteomes" id="UP000603463">
    <property type="component" value="Unassembled WGS sequence"/>
</dbReference>
<dbReference type="Proteomes" id="UP000608063">
    <property type="component" value="Unassembled WGS sequence"/>
</dbReference>
<dbReference type="EMBL" id="WVBC01000030">
    <property type="protein sequence ID" value="NKT79720.1"/>
    <property type="molecule type" value="Genomic_DNA"/>
</dbReference>